<organism evidence="1">
    <name type="scientific">Anguilla anguilla</name>
    <name type="common">European freshwater eel</name>
    <name type="synonym">Muraena anguilla</name>
    <dbReference type="NCBI Taxonomy" id="7936"/>
    <lineage>
        <taxon>Eukaryota</taxon>
        <taxon>Metazoa</taxon>
        <taxon>Chordata</taxon>
        <taxon>Craniata</taxon>
        <taxon>Vertebrata</taxon>
        <taxon>Euteleostomi</taxon>
        <taxon>Actinopterygii</taxon>
        <taxon>Neopterygii</taxon>
        <taxon>Teleostei</taxon>
        <taxon>Anguilliformes</taxon>
        <taxon>Anguillidae</taxon>
        <taxon>Anguilla</taxon>
    </lineage>
</organism>
<reference evidence="1" key="2">
    <citation type="journal article" date="2015" name="Fish Shellfish Immunol.">
        <title>Early steps in the European eel (Anguilla anguilla)-Vibrio vulnificus interaction in the gills: Role of the RtxA13 toxin.</title>
        <authorList>
            <person name="Callol A."/>
            <person name="Pajuelo D."/>
            <person name="Ebbesson L."/>
            <person name="Teles M."/>
            <person name="MacKenzie S."/>
            <person name="Amaro C."/>
        </authorList>
    </citation>
    <scope>NUCLEOTIDE SEQUENCE</scope>
</reference>
<proteinExistence type="predicted"/>
<accession>A0A0E9S6H6</accession>
<name>A0A0E9S6H6_ANGAN</name>
<dbReference type="PROSITE" id="PS51257">
    <property type="entry name" value="PROKAR_LIPOPROTEIN"/>
    <property type="match status" value="1"/>
</dbReference>
<dbReference type="EMBL" id="GBXM01071543">
    <property type="protein sequence ID" value="JAH37034.1"/>
    <property type="molecule type" value="Transcribed_RNA"/>
</dbReference>
<reference evidence="1" key="1">
    <citation type="submission" date="2014-11" db="EMBL/GenBank/DDBJ databases">
        <authorList>
            <person name="Amaro Gonzalez C."/>
        </authorList>
    </citation>
    <scope>NUCLEOTIDE SEQUENCE</scope>
</reference>
<evidence type="ECO:0000313" key="1">
    <source>
        <dbReference type="EMBL" id="JAH37034.1"/>
    </source>
</evidence>
<protein>
    <submittedName>
        <fullName evidence="1">Uncharacterized protein</fullName>
    </submittedName>
</protein>
<sequence length="64" mass="7420">MRMAFECPFCVPLCLLIGCRTPRPLCHLCYANVYRICTPASIYTAYKLHTLYQSVTVLYTHFPD</sequence>
<dbReference type="AlphaFoldDB" id="A0A0E9S6H6"/>